<evidence type="ECO:0000259" key="13">
    <source>
        <dbReference type="PROSITE" id="PS50893"/>
    </source>
</evidence>
<proteinExistence type="inferred from homology"/>
<feature type="transmembrane region" description="Helical" evidence="12">
    <location>
        <begin position="1309"/>
        <end position="1332"/>
    </location>
</feature>
<keyword evidence="10" id="KW-0325">Glycoprotein</keyword>
<dbReference type="GeneID" id="54333572"/>
<feature type="transmembrane region" description="Helical" evidence="12">
    <location>
        <begin position="598"/>
        <end position="631"/>
    </location>
</feature>
<dbReference type="CDD" id="cd03233">
    <property type="entry name" value="ABCG_PDR_domain1"/>
    <property type="match status" value="1"/>
</dbReference>
<dbReference type="PROSITE" id="PS00211">
    <property type="entry name" value="ABC_TRANSPORTER_1"/>
    <property type="match status" value="1"/>
</dbReference>
<reference evidence="14 15" key="1">
    <citation type="submission" date="2019-08" db="EMBL/GenBank/DDBJ databases">
        <title>The genome sequence of a newly discovered highly antifungal drug resistant Aspergillus species, Aspergillus tanneri NIH 1004.</title>
        <authorList>
            <person name="Mounaud S."/>
            <person name="Singh I."/>
            <person name="Joardar V."/>
            <person name="Pakala S."/>
            <person name="Pakala S."/>
            <person name="Venepally P."/>
            <person name="Chung J.K."/>
            <person name="Losada L."/>
            <person name="Nierman W.C."/>
        </authorList>
    </citation>
    <scope>NUCLEOTIDE SEQUENCE [LARGE SCALE GENOMIC DNA]</scope>
    <source>
        <strain evidence="14 15">NIH1004</strain>
    </source>
</reference>
<feature type="transmembrane region" description="Helical" evidence="12">
    <location>
        <begin position="1266"/>
        <end position="1297"/>
    </location>
</feature>
<feature type="transmembrane region" description="Helical" evidence="12">
    <location>
        <begin position="1229"/>
        <end position="1245"/>
    </location>
</feature>
<keyword evidence="7" id="KW-0067">ATP-binding</keyword>
<evidence type="ECO:0000256" key="6">
    <source>
        <dbReference type="ARBA" id="ARBA00022741"/>
    </source>
</evidence>
<protein>
    <recommendedName>
        <fullName evidence="13">ABC transporter domain-containing protein</fullName>
    </recommendedName>
</protein>
<comment type="subcellular location">
    <subcellularLocation>
        <location evidence="1">Cell membrane</location>
        <topology evidence="1">Multi-pass membrane protein</topology>
    </subcellularLocation>
</comment>
<feature type="transmembrane region" description="Helical" evidence="12">
    <location>
        <begin position="777"/>
        <end position="798"/>
    </location>
</feature>
<dbReference type="SMART" id="SM00382">
    <property type="entry name" value="AAA"/>
    <property type="match status" value="2"/>
</dbReference>
<keyword evidence="4" id="KW-1003">Cell membrane</keyword>
<evidence type="ECO:0000256" key="12">
    <source>
        <dbReference type="SAM" id="Phobius"/>
    </source>
</evidence>
<comment type="caution">
    <text evidence="14">The sequence shown here is derived from an EMBL/GenBank/DDBJ whole genome shotgun (WGS) entry which is preliminary data.</text>
</comment>
<dbReference type="GO" id="GO:0016887">
    <property type="term" value="F:ATP hydrolysis activity"/>
    <property type="evidence" value="ECO:0007669"/>
    <property type="project" value="InterPro"/>
</dbReference>
<feature type="transmembrane region" description="Helical" evidence="12">
    <location>
        <begin position="1464"/>
        <end position="1482"/>
    </location>
</feature>
<dbReference type="InterPro" id="IPR010929">
    <property type="entry name" value="PDR_CDR_ABC"/>
</dbReference>
<sequence length="1493" mass="166230">MEAMIENLDELCMPEIRESSVGDDHSAKAPPPRLRSITFRNKTCNMLLDATNLRVSQWLVDRRCFALQLIDPAMEAQGHSPYPQAPASEGRDDTDSTATIMGDDSPSIPVPNVSRANDWSLMPQIKQQNEREMESGFKRRELGVTWKNLSVEVVSAEAAVNENFFSQFNIPQHIKESRNKPPLRTILNNSHGCVKPGEMLLVLGRPGSGCTTLLKMLANRRLGYKSVQGEVNYGSLTAKEASNYRGQIVMNTEEELFFPTLTVGQTMDFATRLKIPFKLPNGIDSPEAYRKETKDFLLESMGISHTNDTKVGNEYVRGVSGGERKRVSIIECLAARGSVFCWDNSTRGLDASTALEWTKAIRAMTDVLGLSTIVTLYQAGNGIYDLFDKVLVLDEGKEIYYGPMAQARPFMEDLGFVCREGSNVADFLSGVTVPTERRIRPGYENRFPRNADTLAAEYEKSPIHAQMVAEYEYPDTDLARERTEDFKAAVAEEQSSRLPKNSVLTVDFVDQVKACVARQYQILWGDKATFIIKQVSTLVQALIAGSLFYNAPNNSGGLFVKSGALFFSLLYHSLLAMSEVTDSFSGRPVLVKHKGFGFYHPAAFCIAQITADIPVLLFQISVFSIVVYFMVGLDMSASGFFTYWVLVFATTMAMTALFRSVGALFSTFDGAAKVSGFLIAALIMYTGYMIQKPQMHPWFGWIYWINPLAYGFDALLSSEFHGKIIPCVGTNLIPFGPGYEDAAGHQSCAGVGGAIPGNTIVTGDQYLSSLSYSHGHVWRNFGILWAWWALFVALTIIATSRWKAASETGSSLLIPRERVDRHRQVVSRDEESQFDEKAKKPSSNDSEDAADIGKQLVRNTSVFTWKDLTYTVKTHSGDRVLLDNVYGWVKPGMLGALMGSSGAGKTTLLDVLAQRKTEGTINGSVLVDGRPLPVSFQRSAGYCEQLDVHEPFATVREALEFSALLRQPRHVPEQEKLKYVDTIIELLELHDIADTLIGYVGAGLSVEQRKRVTIGVELVSKPSILIFLDEPTSGLDGQSAYNTVRFLRKLADVGQAVLVTIHQPSAQLFAEFDTLLLLAKGGKTVYFGDIGDNGQTVKDYFGRFGAPCPTNVNPAEHMIDVVSGALSQGRDWHQVWLESPEHEAAIKELDQIVSEAASKPPATSDDGFEFAMPLWQQTKIVTKRMSVALFRNTDYANNKIALHIGSALFNGFSFWMIDDSVNSMQLRLFTIFQFIFVAPGVINQLQPLFIERRDIYDTREKKSKMYSWVAFVTALVVSEIPYLCLCAIFYFVCWYYTVGFPSDSDKAGAVFFVMLMYEFVYTGIGQFIAAYAPNAVFASLINPVFIGTLASFCGVLVPYAQIQAFWRYWIYWMNPFNYLMGSLLTFTVFDVEVECKKSEFAVFDPPNGTTCGEYLSTFMQGIGSRMNLIDPDATSGCRVCQFSRGSDYLYTINLKDYYYGWRDAAIVALFALSSYALVYALMKLRTKASKQAE</sequence>
<dbReference type="SUPFAM" id="SSF52540">
    <property type="entry name" value="P-loop containing nucleoside triphosphate hydrolases"/>
    <property type="match status" value="2"/>
</dbReference>
<dbReference type="Proteomes" id="UP000324241">
    <property type="component" value="Unassembled WGS sequence"/>
</dbReference>
<dbReference type="Pfam" id="PF01061">
    <property type="entry name" value="ABC2_membrane"/>
    <property type="match status" value="2"/>
</dbReference>
<dbReference type="EMBL" id="QUQM01000008">
    <property type="protein sequence ID" value="KAA8641932.1"/>
    <property type="molecule type" value="Genomic_DNA"/>
</dbReference>
<feature type="transmembrane region" description="Helical" evidence="12">
    <location>
        <begin position="1344"/>
        <end position="1366"/>
    </location>
</feature>
<dbReference type="RefSeq" id="XP_033421294.1">
    <property type="nucleotide sequence ID" value="XM_033575439.1"/>
</dbReference>
<dbReference type="Pfam" id="PF00005">
    <property type="entry name" value="ABC_tran"/>
    <property type="match status" value="2"/>
</dbReference>
<dbReference type="InterPro" id="IPR027417">
    <property type="entry name" value="P-loop_NTPase"/>
</dbReference>
<keyword evidence="5 12" id="KW-0812">Transmembrane</keyword>
<comment type="similarity">
    <text evidence="2">Belongs to the ABC transporter superfamily. ABCG family. PDR (TC 3.A.1.205) subfamily.</text>
</comment>
<evidence type="ECO:0000256" key="8">
    <source>
        <dbReference type="ARBA" id="ARBA00022989"/>
    </source>
</evidence>
<dbReference type="InterPro" id="IPR013525">
    <property type="entry name" value="ABC2_TM"/>
</dbReference>
<evidence type="ECO:0000256" key="10">
    <source>
        <dbReference type="ARBA" id="ARBA00023180"/>
    </source>
</evidence>
<dbReference type="InterPro" id="IPR034003">
    <property type="entry name" value="ABCG_PDR_2"/>
</dbReference>
<dbReference type="InterPro" id="IPR043926">
    <property type="entry name" value="ABCG_dom"/>
</dbReference>
<keyword evidence="3" id="KW-0813">Transport</keyword>
<keyword evidence="6" id="KW-0547">Nucleotide-binding</keyword>
<dbReference type="GO" id="GO:0005524">
    <property type="term" value="F:ATP binding"/>
    <property type="evidence" value="ECO:0007669"/>
    <property type="project" value="UniProtKB-KW"/>
</dbReference>
<evidence type="ECO:0000256" key="7">
    <source>
        <dbReference type="ARBA" id="ARBA00022840"/>
    </source>
</evidence>
<feature type="transmembrane region" description="Helical" evidence="12">
    <location>
        <begin position="558"/>
        <end position="577"/>
    </location>
</feature>
<name>A0A5M9M4K1_9EURO</name>
<dbReference type="PANTHER" id="PTHR19241">
    <property type="entry name" value="ATP-BINDING CASSETTE TRANSPORTER"/>
    <property type="match status" value="1"/>
</dbReference>
<dbReference type="InterPro" id="IPR017871">
    <property type="entry name" value="ABC_transporter-like_CS"/>
</dbReference>
<accession>A0A5M9M4K1</accession>
<evidence type="ECO:0000256" key="1">
    <source>
        <dbReference type="ARBA" id="ARBA00004651"/>
    </source>
</evidence>
<dbReference type="FunFam" id="3.40.50.300:FF:000054">
    <property type="entry name" value="ABC multidrug transporter atrF"/>
    <property type="match status" value="1"/>
</dbReference>
<evidence type="ECO:0000313" key="15">
    <source>
        <dbReference type="Proteomes" id="UP000324241"/>
    </source>
</evidence>
<feature type="transmembrane region" description="Helical" evidence="12">
    <location>
        <begin position="670"/>
        <end position="690"/>
    </location>
</feature>
<evidence type="ECO:0000313" key="14">
    <source>
        <dbReference type="EMBL" id="KAA8641932.1"/>
    </source>
</evidence>
<feature type="domain" description="ABC transporter" evidence="13">
    <location>
        <begin position="863"/>
        <end position="1106"/>
    </location>
</feature>
<keyword evidence="9 12" id="KW-0472">Membrane</keyword>
<dbReference type="Pfam" id="PF06422">
    <property type="entry name" value="PDR_CDR"/>
    <property type="match status" value="1"/>
</dbReference>
<evidence type="ECO:0000256" key="5">
    <source>
        <dbReference type="ARBA" id="ARBA00022692"/>
    </source>
</evidence>
<dbReference type="GO" id="GO:0005886">
    <property type="term" value="C:plasma membrane"/>
    <property type="evidence" value="ECO:0007669"/>
    <property type="project" value="UniProtKB-SubCell"/>
</dbReference>
<dbReference type="VEuPathDB" id="FungiDB:EYZ11_002556"/>
<dbReference type="InterPro" id="IPR003593">
    <property type="entry name" value="AAA+_ATPase"/>
</dbReference>
<evidence type="ECO:0000256" key="4">
    <source>
        <dbReference type="ARBA" id="ARBA00022475"/>
    </source>
</evidence>
<feature type="domain" description="ABC transporter" evidence="13">
    <location>
        <begin position="172"/>
        <end position="420"/>
    </location>
</feature>
<dbReference type="CDD" id="cd03232">
    <property type="entry name" value="ABCG_PDR_domain2"/>
    <property type="match status" value="1"/>
</dbReference>
<feature type="region of interest" description="Disordered" evidence="11">
    <location>
        <begin position="76"/>
        <end position="95"/>
    </location>
</feature>
<organism evidence="14 15">
    <name type="scientific">Aspergillus tanneri</name>
    <dbReference type="NCBI Taxonomy" id="1220188"/>
    <lineage>
        <taxon>Eukaryota</taxon>
        <taxon>Fungi</taxon>
        <taxon>Dikarya</taxon>
        <taxon>Ascomycota</taxon>
        <taxon>Pezizomycotina</taxon>
        <taxon>Eurotiomycetes</taxon>
        <taxon>Eurotiomycetidae</taxon>
        <taxon>Eurotiales</taxon>
        <taxon>Aspergillaceae</taxon>
        <taxon>Aspergillus</taxon>
        <taxon>Aspergillus subgen. Circumdati</taxon>
    </lineage>
</organism>
<dbReference type="VEuPathDB" id="FungiDB:EYZ11_002535"/>
<evidence type="ECO:0000256" key="2">
    <source>
        <dbReference type="ARBA" id="ARBA00006012"/>
    </source>
</evidence>
<feature type="region of interest" description="Disordered" evidence="11">
    <location>
        <begin position="823"/>
        <end position="851"/>
    </location>
</feature>
<evidence type="ECO:0000256" key="9">
    <source>
        <dbReference type="ARBA" id="ARBA00023136"/>
    </source>
</evidence>
<dbReference type="InterPro" id="IPR003439">
    <property type="entry name" value="ABC_transporter-like_ATP-bd"/>
</dbReference>
<dbReference type="FunFam" id="3.40.50.300:FF:001465">
    <property type="entry name" value="ABC multidrug transporter (Eurofung)"/>
    <property type="match status" value="1"/>
</dbReference>
<gene>
    <name evidence="14" type="ORF">ATNIH1004_010871</name>
</gene>
<feature type="transmembrane region" description="Helical" evidence="12">
    <location>
        <begin position="1200"/>
        <end position="1217"/>
    </location>
</feature>
<keyword evidence="8 12" id="KW-1133">Transmembrane helix</keyword>
<dbReference type="OrthoDB" id="245989at2759"/>
<evidence type="ECO:0000256" key="3">
    <source>
        <dbReference type="ARBA" id="ARBA00022448"/>
    </source>
</evidence>
<dbReference type="InterPro" id="IPR034001">
    <property type="entry name" value="ABCG_PDR_1"/>
</dbReference>
<dbReference type="Pfam" id="PF19055">
    <property type="entry name" value="ABC2_membrane_7"/>
    <property type="match status" value="1"/>
</dbReference>
<dbReference type="PROSITE" id="PS50893">
    <property type="entry name" value="ABC_TRANSPORTER_2"/>
    <property type="match status" value="2"/>
</dbReference>
<dbReference type="Gene3D" id="3.40.50.300">
    <property type="entry name" value="P-loop containing nucleotide triphosphate hydrolases"/>
    <property type="match status" value="2"/>
</dbReference>
<feature type="compositionally biased region" description="Basic and acidic residues" evidence="11">
    <location>
        <begin position="823"/>
        <end position="839"/>
    </location>
</feature>
<dbReference type="GO" id="GO:0140359">
    <property type="term" value="F:ABC-type transporter activity"/>
    <property type="evidence" value="ECO:0007669"/>
    <property type="project" value="InterPro"/>
</dbReference>
<evidence type="ECO:0000256" key="11">
    <source>
        <dbReference type="SAM" id="MobiDB-lite"/>
    </source>
</evidence>